<dbReference type="Proteomes" id="UP000076405">
    <property type="component" value="Chromosome"/>
</dbReference>
<organism evidence="1 2">
    <name type="scientific">Pediococcus damnosus</name>
    <dbReference type="NCBI Taxonomy" id="51663"/>
    <lineage>
        <taxon>Bacteria</taxon>
        <taxon>Bacillati</taxon>
        <taxon>Bacillota</taxon>
        <taxon>Bacilli</taxon>
        <taxon>Lactobacillales</taxon>
        <taxon>Lactobacillaceae</taxon>
        <taxon>Pediococcus</taxon>
    </lineage>
</organism>
<reference evidence="1 2" key="1">
    <citation type="journal article" date="2016" name="PLoS ONE">
        <title>The Identification of Novel Diagnostic Marker Genes for the Detection of Beer Spoiling Pediococcus damnosus Strains Using the BlAst Diagnostic Gene findEr.</title>
        <authorList>
            <person name="Behr J."/>
            <person name="Geissler A.J."/>
            <person name="Schmid J."/>
            <person name="Zehe A."/>
            <person name="Vogel R.F."/>
        </authorList>
    </citation>
    <scope>NUCLEOTIDE SEQUENCE [LARGE SCALE GENOMIC DNA]</scope>
    <source>
        <strain evidence="1 2">TMW 2.1533</strain>
    </source>
</reference>
<protein>
    <submittedName>
        <fullName evidence="1">Uncharacterized protein</fullName>
    </submittedName>
</protein>
<evidence type="ECO:0000313" key="2">
    <source>
        <dbReference type="Proteomes" id="UP000076405"/>
    </source>
</evidence>
<dbReference type="AlphaFoldDB" id="A0AAC9B3J6"/>
<sequence>MTFSGQFLPLALHQIGVVDIRYTLVPWQQEKSLQLLTLFSNSLTNYHPIKNKISVLKH</sequence>
<name>A0AAC9B3J6_9LACO</name>
<accession>A0AAC9B3J6</accession>
<proteinExistence type="predicted"/>
<dbReference type="EMBL" id="CP012275">
    <property type="protein sequence ID" value="AMV63594.1"/>
    <property type="molecule type" value="Genomic_DNA"/>
</dbReference>
<evidence type="ECO:0000313" key="1">
    <source>
        <dbReference type="EMBL" id="AMV63594.1"/>
    </source>
</evidence>
<gene>
    <name evidence="1" type="ORF">ADU70_2128</name>
</gene>